<protein>
    <submittedName>
        <fullName evidence="1">Uncharacterized protein</fullName>
    </submittedName>
</protein>
<sequence>MGQSRKEVTSFTGGKVAIGYCADQKFGNRYPKCIASLISDILGPEDSSKALTASAELFSFFATNLEMYEMAA</sequence>
<keyword evidence="2" id="KW-1185">Reference proteome</keyword>
<evidence type="ECO:0000313" key="2">
    <source>
        <dbReference type="Proteomes" id="UP001163321"/>
    </source>
</evidence>
<dbReference type="EMBL" id="CM047589">
    <property type="protein sequence ID" value="KAI9920303.1"/>
    <property type="molecule type" value="Genomic_DNA"/>
</dbReference>
<comment type="caution">
    <text evidence="1">The sequence shown here is derived from an EMBL/GenBank/DDBJ whole genome shotgun (WGS) entry which is preliminary data.</text>
</comment>
<name>A0ACC0WN46_9STRA</name>
<accession>A0ACC0WN46</accession>
<gene>
    <name evidence="1" type="ORF">PsorP6_015916</name>
</gene>
<proteinExistence type="predicted"/>
<evidence type="ECO:0000313" key="1">
    <source>
        <dbReference type="EMBL" id="KAI9920303.1"/>
    </source>
</evidence>
<organism evidence="1 2">
    <name type="scientific">Peronosclerospora sorghi</name>
    <dbReference type="NCBI Taxonomy" id="230839"/>
    <lineage>
        <taxon>Eukaryota</taxon>
        <taxon>Sar</taxon>
        <taxon>Stramenopiles</taxon>
        <taxon>Oomycota</taxon>
        <taxon>Peronosporomycetes</taxon>
        <taxon>Peronosporales</taxon>
        <taxon>Peronosporaceae</taxon>
        <taxon>Peronosclerospora</taxon>
    </lineage>
</organism>
<dbReference type="Proteomes" id="UP001163321">
    <property type="component" value="Chromosome 10"/>
</dbReference>
<reference evidence="1 2" key="1">
    <citation type="journal article" date="2022" name="bioRxiv">
        <title>The genome of the oomycete Peronosclerospora sorghi, a cosmopolitan pathogen of maize and sorghum, is inflated with dispersed pseudogenes.</title>
        <authorList>
            <person name="Fletcher K."/>
            <person name="Martin F."/>
            <person name="Isakeit T."/>
            <person name="Cavanaugh K."/>
            <person name="Magill C."/>
            <person name="Michelmore R."/>
        </authorList>
    </citation>
    <scope>NUCLEOTIDE SEQUENCE [LARGE SCALE GENOMIC DNA]</scope>
    <source>
        <strain evidence="1">P6</strain>
    </source>
</reference>